<sequence>MGWIYLYTRLPLLSLSDLFWKGDGIQVSGRSPSSEEFRKDHPAIFL</sequence>
<accession>T1DTH1</accession>
<reference evidence="1 2" key="2">
    <citation type="journal article" date="2013" name="Genome Announc.">
        <title>Draft Genome Sequences of Porphyromonas crevioricanis JCM 15906T and Porphyromonas cansulci JCM 13913T Isolated from a Canine Oral Cavity.</title>
        <authorList>
            <person name="Sakamoto M."/>
            <person name="Tanaka N."/>
            <person name="Shiwa Y."/>
            <person name="Yoshikawa H."/>
            <person name="Ohkuma M."/>
        </authorList>
    </citation>
    <scope>NUCLEOTIDE SEQUENCE [LARGE SCALE GENOMIC DNA]</scope>
    <source>
        <strain evidence="1 2">JCM 15906</strain>
    </source>
</reference>
<dbReference type="EMBL" id="BAOU01000065">
    <property type="protein sequence ID" value="GAD06195.1"/>
    <property type="molecule type" value="Genomic_DNA"/>
</dbReference>
<name>T1DTH1_9PORP</name>
<evidence type="ECO:0000313" key="2">
    <source>
        <dbReference type="Proteomes" id="UP000018031"/>
    </source>
</evidence>
<gene>
    <name evidence="1" type="ORF">PORCRE_1918</name>
</gene>
<protein>
    <submittedName>
        <fullName evidence="1">Uncharacterized protein</fullName>
    </submittedName>
</protein>
<dbReference type="AlphaFoldDB" id="T1DTH1"/>
<proteinExistence type="predicted"/>
<organism evidence="1 2">
    <name type="scientific">Porphyromonas crevioricanis JCM 15906</name>
    <dbReference type="NCBI Taxonomy" id="1305617"/>
    <lineage>
        <taxon>Bacteria</taxon>
        <taxon>Pseudomonadati</taxon>
        <taxon>Bacteroidota</taxon>
        <taxon>Bacteroidia</taxon>
        <taxon>Bacteroidales</taxon>
        <taxon>Porphyromonadaceae</taxon>
        <taxon>Porphyromonas</taxon>
    </lineage>
</organism>
<evidence type="ECO:0000313" key="1">
    <source>
        <dbReference type="EMBL" id="GAD06195.1"/>
    </source>
</evidence>
<comment type="caution">
    <text evidence="1">The sequence shown here is derived from an EMBL/GenBank/DDBJ whole genome shotgun (WGS) entry which is preliminary data.</text>
</comment>
<reference evidence="2" key="1">
    <citation type="journal article" date="2013" name="Genome">
        <title>Draft Genome Sequences of Porphyromonas crevioricanis JCM 15906T and Porphyromonas cansulci JCM 13913T Isolated from a Canine Oral Cavity.</title>
        <authorList>
            <person name="Sakamoto M."/>
            <person name="Tanaka N."/>
            <person name="Shiwa Y."/>
            <person name="Yoshikawa H."/>
            <person name="Ohkuma M."/>
        </authorList>
    </citation>
    <scope>NUCLEOTIDE SEQUENCE [LARGE SCALE GENOMIC DNA]</scope>
    <source>
        <strain evidence="2">JCM 15906</strain>
    </source>
</reference>
<dbReference type="Proteomes" id="UP000018031">
    <property type="component" value="Unassembled WGS sequence"/>
</dbReference>